<dbReference type="PANTHER" id="PTHR45629">
    <property type="entry name" value="SNF2/RAD54 FAMILY MEMBER"/>
    <property type="match status" value="1"/>
</dbReference>
<dbReference type="InterPro" id="IPR027417">
    <property type="entry name" value="P-loop_NTPase"/>
</dbReference>
<evidence type="ECO:0000259" key="2">
    <source>
        <dbReference type="PROSITE" id="PS51192"/>
    </source>
</evidence>
<gene>
    <name evidence="3" type="ORF">AFCDBAGC_3090</name>
</gene>
<evidence type="ECO:0000313" key="4">
    <source>
        <dbReference type="Proteomes" id="UP001055117"/>
    </source>
</evidence>
<dbReference type="InterPro" id="IPR000330">
    <property type="entry name" value="SNF2_N"/>
</dbReference>
<organism evidence="3 4">
    <name type="scientific">Methylobacterium cerastii</name>
    <dbReference type="NCBI Taxonomy" id="932741"/>
    <lineage>
        <taxon>Bacteria</taxon>
        <taxon>Pseudomonadati</taxon>
        <taxon>Pseudomonadota</taxon>
        <taxon>Alphaproteobacteria</taxon>
        <taxon>Hyphomicrobiales</taxon>
        <taxon>Methylobacteriaceae</taxon>
        <taxon>Methylobacterium</taxon>
    </lineage>
</organism>
<evidence type="ECO:0000256" key="1">
    <source>
        <dbReference type="SAM" id="MobiDB-lite"/>
    </source>
</evidence>
<reference evidence="3 4" key="1">
    <citation type="journal article" date="2021" name="Front. Microbiol.">
        <title>Comprehensive Comparative Genomics and Phenotyping of Methylobacterium Species.</title>
        <authorList>
            <person name="Alessa O."/>
            <person name="Ogura Y."/>
            <person name="Fujitani Y."/>
            <person name="Takami H."/>
            <person name="Hayashi T."/>
            <person name="Sahin N."/>
            <person name="Tani A."/>
        </authorList>
    </citation>
    <scope>NUCLEOTIDE SEQUENCE [LARGE SCALE GENOMIC DNA]</scope>
    <source>
        <strain evidence="3 4">DSM 23679</strain>
    </source>
</reference>
<name>A0ABQ4QJJ8_9HYPH</name>
<dbReference type="Gene3D" id="3.40.50.300">
    <property type="entry name" value="P-loop containing nucleotide triphosphate hydrolases"/>
    <property type="match status" value="2"/>
</dbReference>
<accession>A0ABQ4QJJ8</accession>
<feature type="region of interest" description="Disordered" evidence="1">
    <location>
        <begin position="1"/>
        <end position="39"/>
    </location>
</feature>
<keyword evidence="4" id="KW-1185">Reference proteome</keyword>
<evidence type="ECO:0000313" key="3">
    <source>
        <dbReference type="EMBL" id="GJD45219.1"/>
    </source>
</evidence>
<dbReference type="PROSITE" id="PS51192">
    <property type="entry name" value="HELICASE_ATP_BIND_1"/>
    <property type="match status" value="1"/>
</dbReference>
<comment type="caution">
    <text evidence="3">The sequence shown here is derived from an EMBL/GenBank/DDBJ whole genome shotgun (WGS) entry which is preliminary data.</text>
</comment>
<dbReference type="Proteomes" id="UP001055117">
    <property type="component" value="Unassembled WGS sequence"/>
</dbReference>
<dbReference type="InterPro" id="IPR050496">
    <property type="entry name" value="SNF2_RAD54_helicase_repair"/>
</dbReference>
<dbReference type="InterPro" id="IPR014001">
    <property type="entry name" value="Helicase_ATP-bd"/>
</dbReference>
<sequence>MDKVARGVNKSVAATPEAPPRLDDGRSAAGSADPSAYGRRLVPRPHQVEAAEAMLAARAAGRPGFLLGDATGLGKTLSVWTALAAMPERDVLIVCPKGAMPQWRRTLALSGLPEKAVTLVNYERTKGLMAPPAAGTRRSARAKNNALAKHGSLRRAWPLVVFDESHRLRNPYSQQSLVCRHLADAAVFTSYVSATAGQAPHELFYLGRLLGEAADAPTETLAEFRVLMQRLGIGRAKGRWVNWSWTSNAQDCAVMADLLYTGPRAIGLRRRPGDIAGWPEVERALAPTELTANARRLYAATWREFRREFGLLGGSTRRPTGWAADLRFRQKASLLRVDGTADFVELLLGAGEQVAISVAFLETGAALRASLETRGWSVGSIDGRQDAEANEATRRAFQTGALDAVVFTVTESISLHRNELPGGERTRALVIHDMRHSAIQLAQIEGRCHRDGQAAIIHYAYAEGTVEEAITHTVIQRMATMGAMAGEDTDLLEAIMARLLEDDPGEPG</sequence>
<proteinExistence type="predicted"/>
<feature type="domain" description="Helicase ATP-binding" evidence="2">
    <location>
        <begin position="56"/>
        <end position="214"/>
    </location>
</feature>
<dbReference type="PANTHER" id="PTHR45629:SF7">
    <property type="entry name" value="DNA EXCISION REPAIR PROTEIN ERCC-6-RELATED"/>
    <property type="match status" value="1"/>
</dbReference>
<dbReference type="SUPFAM" id="SSF52540">
    <property type="entry name" value="P-loop containing nucleoside triphosphate hydrolases"/>
    <property type="match status" value="2"/>
</dbReference>
<dbReference type="SMART" id="SM00487">
    <property type="entry name" value="DEXDc"/>
    <property type="match status" value="1"/>
</dbReference>
<dbReference type="Pfam" id="PF00176">
    <property type="entry name" value="SNF2-rel_dom"/>
    <property type="match status" value="1"/>
</dbReference>
<dbReference type="EMBL" id="BPQG01000047">
    <property type="protein sequence ID" value="GJD45219.1"/>
    <property type="molecule type" value="Genomic_DNA"/>
</dbReference>
<protein>
    <recommendedName>
        <fullName evidence="2">Helicase ATP-binding domain-containing protein</fullName>
    </recommendedName>
</protein>